<gene>
    <name evidence="2" type="ORF">EII41_13760</name>
</gene>
<evidence type="ECO:0000256" key="1">
    <source>
        <dbReference type="SAM" id="SignalP"/>
    </source>
</evidence>
<sequence>MSLKKRFSLWAILAIALAFCQPLKAATYGTEVSINGGSVDVSQLYSNDITAPVNVLSRIIVKNGAIFTINFPNGSNPSGVNGGVASGNTITVSEAGSVSFNYHKDGKEYYVLIDVNYYGVLQYQGSDAPASIDVTLDNQ</sequence>
<dbReference type="EMBL" id="RQYN01000154">
    <property type="protein sequence ID" value="RRD68995.1"/>
    <property type="molecule type" value="Genomic_DNA"/>
</dbReference>
<dbReference type="Proteomes" id="UP000279860">
    <property type="component" value="Unassembled WGS sequence"/>
</dbReference>
<accession>A0A3P1YEB4</accession>
<protein>
    <submittedName>
        <fullName evidence="2">Uncharacterized protein</fullName>
    </submittedName>
</protein>
<evidence type="ECO:0000313" key="3">
    <source>
        <dbReference type="Proteomes" id="UP000279860"/>
    </source>
</evidence>
<organism evidence="2 3">
    <name type="scientific">Tannerella forsythia</name>
    <name type="common">Bacteroides forsythus</name>
    <dbReference type="NCBI Taxonomy" id="28112"/>
    <lineage>
        <taxon>Bacteria</taxon>
        <taxon>Pseudomonadati</taxon>
        <taxon>Bacteroidota</taxon>
        <taxon>Bacteroidia</taxon>
        <taxon>Bacteroidales</taxon>
        <taxon>Tannerellaceae</taxon>
        <taxon>Tannerella</taxon>
    </lineage>
</organism>
<name>A0A3P1YEB4_TANFO</name>
<dbReference type="AlphaFoldDB" id="A0A3P1YEB4"/>
<comment type="caution">
    <text evidence="2">The sequence shown here is derived from an EMBL/GenBank/DDBJ whole genome shotgun (WGS) entry which is preliminary data.</text>
</comment>
<keyword evidence="1" id="KW-0732">Signal</keyword>
<feature type="chain" id="PRO_5017999048" evidence="1">
    <location>
        <begin position="26"/>
        <end position="139"/>
    </location>
</feature>
<reference evidence="2 3" key="1">
    <citation type="submission" date="2018-11" db="EMBL/GenBank/DDBJ databases">
        <title>Genomes From Bacteria Associated with the Canine Oral Cavity: a Test Case for Automated Genome-Based Taxonomic Assignment.</title>
        <authorList>
            <person name="Coil D.A."/>
            <person name="Jospin G."/>
            <person name="Darling A.E."/>
            <person name="Wallis C."/>
            <person name="Davis I.J."/>
            <person name="Harris S."/>
            <person name="Eisen J.A."/>
            <person name="Holcombe L.J."/>
            <person name="O'Flynn C."/>
        </authorList>
    </citation>
    <scope>NUCLEOTIDE SEQUENCE [LARGE SCALE GENOMIC DNA]</scope>
    <source>
        <strain evidence="2 3">OH1426_COT-023</strain>
    </source>
</reference>
<dbReference type="RefSeq" id="WP_148091773.1">
    <property type="nucleotide sequence ID" value="NZ_RQYN01000154.1"/>
</dbReference>
<feature type="signal peptide" evidence="1">
    <location>
        <begin position="1"/>
        <end position="25"/>
    </location>
</feature>
<feature type="non-terminal residue" evidence="2">
    <location>
        <position position="139"/>
    </location>
</feature>
<proteinExistence type="predicted"/>
<evidence type="ECO:0000313" key="2">
    <source>
        <dbReference type="EMBL" id="RRD68995.1"/>
    </source>
</evidence>